<evidence type="ECO:0000256" key="2">
    <source>
        <dbReference type="ARBA" id="ARBA00023015"/>
    </source>
</evidence>
<reference evidence="7 8" key="1">
    <citation type="submission" date="2019-02" db="EMBL/GenBank/DDBJ databases">
        <title>Deep-cultivation of Planctomycetes and their phenomic and genomic characterization uncovers novel biology.</title>
        <authorList>
            <person name="Wiegand S."/>
            <person name="Jogler M."/>
            <person name="Boedeker C."/>
            <person name="Pinto D."/>
            <person name="Vollmers J."/>
            <person name="Rivas-Marin E."/>
            <person name="Kohn T."/>
            <person name="Peeters S.H."/>
            <person name="Heuer A."/>
            <person name="Rast P."/>
            <person name="Oberbeckmann S."/>
            <person name="Bunk B."/>
            <person name="Jeske O."/>
            <person name="Meyerdierks A."/>
            <person name="Storesund J.E."/>
            <person name="Kallscheuer N."/>
            <person name="Luecker S."/>
            <person name="Lage O.M."/>
            <person name="Pohl T."/>
            <person name="Merkel B.J."/>
            <person name="Hornburger P."/>
            <person name="Mueller R.-W."/>
            <person name="Bruemmer F."/>
            <person name="Labrenz M."/>
            <person name="Spormann A.M."/>
            <person name="Op den Camp H."/>
            <person name="Overmann J."/>
            <person name="Amann R."/>
            <person name="Jetten M.S.M."/>
            <person name="Mascher T."/>
            <person name="Medema M.H."/>
            <person name="Devos D.P."/>
            <person name="Kaster A.-K."/>
            <person name="Ovreas L."/>
            <person name="Rohde M."/>
            <person name="Galperin M.Y."/>
            <person name="Jogler C."/>
        </authorList>
    </citation>
    <scope>NUCLEOTIDE SEQUENCE [LARGE SCALE GENOMIC DNA]</scope>
    <source>
        <strain evidence="7 8">Pan44</strain>
    </source>
</reference>
<dbReference type="NCBIfam" id="TIGR02937">
    <property type="entry name" value="sigma70-ECF"/>
    <property type="match status" value="1"/>
</dbReference>
<dbReference type="Gene3D" id="1.10.1740.10">
    <property type="match status" value="1"/>
</dbReference>
<dbReference type="InterPro" id="IPR013325">
    <property type="entry name" value="RNA_pol_sigma_r2"/>
</dbReference>
<dbReference type="InParanoid" id="A0A517S9C9"/>
<sequence>MEIQDSPLTRASLLIRLRDRSDQPAWNEFVTIYGPVIYGFARRRGLQDADAADAMQDVLRSVTSAIQKLDYDPRQGRFRGWLFTLTRNRVLTLLSSRNGKPRATGDSNVQSLLSAQPDRGGTLEDEWEVDYQRSLTAVVLEELQNEFNERIWSAFWQTAVEDRPVPEVARSLGMSAGSVYVAKSRVLARAREAVQRRLNEDLEANS</sequence>
<dbReference type="PANTHER" id="PTHR43133:SF8">
    <property type="entry name" value="RNA POLYMERASE SIGMA FACTOR HI_1459-RELATED"/>
    <property type="match status" value="1"/>
</dbReference>
<feature type="domain" description="RNA polymerase sigma-70 region 2" evidence="6">
    <location>
        <begin position="30"/>
        <end position="97"/>
    </location>
</feature>
<comment type="similarity">
    <text evidence="1">Belongs to the sigma-70 factor family. ECF subfamily.</text>
</comment>
<dbReference type="InterPro" id="IPR013324">
    <property type="entry name" value="RNA_pol_sigma_r3/r4-like"/>
</dbReference>
<protein>
    <submittedName>
        <fullName evidence="7">RNA polymerase sigma factor</fullName>
    </submittedName>
</protein>
<dbReference type="GO" id="GO:0016987">
    <property type="term" value="F:sigma factor activity"/>
    <property type="evidence" value="ECO:0007669"/>
    <property type="project" value="UniProtKB-KW"/>
</dbReference>
<dbReference type="SUPFAM" id="SSF88946">
    <property type="entry name" value="Sigma2 domain of RNA polymerase sigma factors"/>
    <property type="match status" value="1"/>
</dbReference>
<proteinExistence type="inferred from homology"/>
<dbReference type="EMBL" id="CP036271">
    <property type="protein sequence ID" value="QDT52706.1"/>
    <property type="molecule type" value="Genomic_DNA"/>
</dbReference>
<evidence type="ECO:0000313" key="7">
    <source>
        <dbReference type="EMBL" id="QDT52706.1"/>
    </source>
</evidence>
<dbReference type="SUPFAM" id="SSF88659">
    <property type="entry name" value="Sigma3 and sigma4 domains of RNA polymerase sigma factors"/>
    <property type="match status" value="1"/>
</dbReference>
<dbReference type="AlphaFoldDB" id="A0A517S9C9"/>
<keyword evidence="8" id="KW-1185">Reference proteome</keyword>
<dbReference type="GO" id="GO:0006352">
    <property type="term" value="P:DNA-templated transcription initiation"/>
    <property type="evidence" value="ECO:0007669"/>
    <property type="project" value="InterPro"/>
</dbReference>
<keyword evidence="3" id="KW-0731">Sigma factor</keyword>
<evidence type="ECO:0000259" key="6">
    <source>
        <dbReference type="Pfam" id="PF04542"/>
    </source>
</evidence>
<name>A0A517S9C9_9PLAN</name>
<dbReference type="Proteomes" id="UP000315700">
    <property type="component" value="Chromosome"/>
</dbReference>
<evidence type="ECO:0000313" key="8">
    <source>
        <dbReference type="Proteomes" id="UP000315700"/>
    </source>
</evidence>
<keyword evidence="2" id="KW-0805">Transcription regulation</keyword>
<dbReference type="GO" id="GO:0003677">
    <property type="term" value="F:DNA binding"/>
    <property type="evidence" value="ECO:0007669"/>
    <property type="project" value="UniProtKB-KW"/>
</dbReference>
<dbReference type="InterPro" id="IPR014284">
    <property type="entry name" value="RNA_pol_sigma-70_dom"/>
</dbReference>
<dbReference type="PANTHER" id="PTHR43133">
    <property type="entry name" value="RNA POLYMERASE ECF-TYPE SIGMA FACTO"/>
    <property type="match status" value="1"/>
</dbReference>
<dbReference type="Pfam" id="PF04542">
    <property type="entry name" value="Sigma70_r2"/>
    <property type="match status" value="1"/>
</dbReference>
<keyword evidence="5" id="KW-0804">Transcription</keyword>
<dbReference type="InterPro" id="IPR007627">
    <property type="entry name" value="RNA_pol_sigma70_r2"/>
</dbReference>
<evidence type="ECO:0000256" key="4">
    <source>
        <dbReference type="ARBA" id="ARBA00023125"/>
    </source>
</evidence>
<evidence type="ECO:0000256" key="5">
    <source>
        <dbReference type="ARBA" id="ARBA00023163"/>
    </source>
</evidence>
<accession>A0A517S9C9</accession>
<evidence type="ECO:0000256" key="3">
    <source>
        <dbReference type="ARBA" id="ARBA00023082"/>
    </source>
</evidence>
<organism evidence="7 8">
    <name type="scientific">Caulifigura coniformis</name>
    <dbReference type="NCBI Taxonomy" id="2527983"/>
    <lineage>
        <taxon>Bacteria</taxon>
        <taxon>Pseudomonadati</taxon>
        <taxon>Planctomycetota</taxon>
        <taxon>Planctomycetia</taxon>
        <taxon>Planctomycetales</taxon>
        <taxon>Planctomycetaceae</taxon>
        <taxon>Caulifigura</taxon>
    </lineage>
</organism>
<dbReference type="KEGG" id="ccos:Pan44_07180"/>
<gene>
    <name evidence="7" type="ORF">Pan44_07180</name>
</gene>
<evidence type="ECO:0000256" key="1">
    <source>
        <dbReference type="ARBA" id="ARBA00010641"/>
    </source>
</evidence>
<keyword evidence="4" id="KW-0238">DNA-binding</keyword>
<dbReference type="InterPro" id="IPR039425">
    <property type="entry name" value="RNA_pol_sigma-70-like"/>
</dbReference>